<dbReference type="Proteomes" id="UP000182635">
    <property type="component" value="Unassembled WGS sequence"/>
</dbReference>
<dbReference type="PANTHER" id="PTHR30290:SF10">
    <property type="entry name" value="PERIPLASMIC OLIGOPEPTIDE-BINDING PROTEIN-RELATED"/>
    <property type="match status" value="1"/>
</dbReference>
<comment type="similarity">
    <text evidence="2">Belongs to the bacterial solute-binding protein 5 family.</text>
</comment>
<dbReference type="GO" id="GO:0043190">
    <property type="term" value="C:ATP-binding cassette (ABC) transporter complex"/>
    <property type="evidence" value="ECO:0007669"/>
    <property type="project" value="InterPro"/>
</dbReference>
<dbReference type="GO" id="GO:0030288">
    <property type="term" value="C:outer membrane-bounded periplasmic space"/>
    <property type="evidence" value="ECO:0007669"/>
    <property type="project" value="UniProtKB-ARBA"/>
</dbReference>
<dbReference type="AlphaFoldDB" id="A0A1I2S0Z3"/>
<evidence type="ECO:0000256" key="5">
    <source>
        <dbReference type="ARBA" id="ARBA00022856"/>
    </source>
</evidence>
<dbReference type="Pfam" id="PF00496">
    <property type="entry name" value="SBP_bac_5"/>
    <property type="match status" value="1"/>
</dbReference>
<dbReference type="PANTHER" id="PTHR30290">
    <property type="entry name" value="PERIPLASMIC BINDING COMPONENT OF ABC TRANSPORTER"/>
    <property type="match status" value="1"/>
</dbReference>
<comment type="subcellular location">
    <subcellularLocation>
        <location evidence="1">Cell membrane</location>
        <topology evidence="1">Lipid-anchor</topology>
    </subcellularLocation>
</comment>
<keyword evidence="5" id="KW-0571">Peptide transport</keyword>
<dbReference type="PROSITE" id="PS51257">
    <property type="entry name" value="PROKAR_LIPOPROTEIN"/>
    <property type="match status" value="1"/>
</dbReference>
<evidence type="ECO:0000256" key="6">
    <source>
        <dbReference type="SAM" id="SignalP"/>
    </source>
</evidence>
<dbReference type="OrthoDB" id="403896at2"/>
<organism evidence="8 9">
    <name type="scientific">Ligilactobacillus ruminis DSM 20403 = NBRC 102161</name>
    <dbReference type="NCBI Taxonomy" id="1423798"/>
    <lineage>
        <taxon>Bacteria</taxon>
        <taxon>Bacillati</taxon>
        <taxon>Bacillota</taxon>
        <taxon>Bacilli</taxon>
        <taxon>Lactobacillales</taxon>
        <taxon>Lactobacillaceae</taxon>
        <taxon>Ligilactobacillus</taxon>
    </lineage>
</organism>
<dbReference type="SUPFAM" id="SSF53850">
    <property type="entry name" value="Periplasmic binding protein-like II"/>
    <property type="match status" value="1"/>
</dbReference>
<sequence length="548" mass="60826">MNWKKTLTAGVAVASAAMALTACGSSDSSKSNGNGKLADKQVLNWNEASELATMDPSKVMDTIGGDMLNNTMEGLYRLGKDSKVEPGIATKTTVSKDNLTYTFTLRKNAKWSNGDPVTAKDFVYSWQRTVDPKTAAAYSYLFSGIKNADDIVAGKKAPSTLGVKAVGKYKLVVNLEKQLPYFKLLMGFVVFAPQNQRAVEQYGSKYGTAAKYMCYDGPFKMTEWTGTNLKWKLVRNDNYWDKKNVKLSEINFSVNKSTTTSYNLYQSKKLDETILSPEQAKQLSSNSDYSVLKQARTSYLEFNQTEKKFQNKKIRQAISYAIDRKQLAEKVLGSGTLPCKGAVSQGLAKRDGKDFTDAAKTSTGVQFDKAKAKKLLKEGLKEVGEDNLSFALLGDDTDNSKKITEFLQSQIEENLPGTKVSVQNIPFKTRVTRSQKGQFEVVVSSWGADFSDPISFLDLYTTDNSYNFGKWKNAEYDKWIAKSKTVDAGNASARWDDMVKASKIINEDQGIAPLFQLNQPQLIRSNVKGVIQNTAGSVNNWKNVYITK</sequence>
<dbReference type="FunFam" id="3.10.105.10:FF:000001">
    <property type="entry name" value="Oligopeptide ABC transporter, oligopeptide-binding protein"/>
    <property type="match status" value="1"/>
</dbReference>
<evidence type="ECO:0000259" key="7">
    <source>
        <dbReference type="Pfam" id="PF00496"/>
    </source>
</evidence>
<dbReference type="Gene3D" id="3.10.105.10">
    <property type="entry name" value="Dipeptide-binding Protein, Domain 3"/>
    <property type="match status" value="1"/>
</dbReference>
<reference evidence="9" key="1">
    <citation type="submission" date="2016-10" db="EMBL/GenBank/DDBJ databases">
        <authorList>
            <person name="Varghese N."/>
            <person name="Submissions S."/>
        </authorList>
    </citation>
    <scope>NUCLEOTIDE SEQUENCE [LARGE SCALE GENOMIC DNA]</scope>
    <source>
        <strain evidence="9">DSM 20403</strain>
    </source>
</reference>
<proteinExistence type="inferred from homology"/>
<evidence type="ECO:0000313" key="8">
    <source>
        <dbReference type="EMBL" id="SFG45993.1"/>
    </source>
</evidence>
<evidence type="ECO:0000256" key="1">
    <source>
        <dbReference type="ARBA" id="ARBA00004193"/>
    </source>
</evidence>
<dbReference type="GO" id="GO:1904680">
    <property type="term" value="F:peptide transmembrane transporter activity"/>
    <property type="evidence" value="ECO:0007669"/>
    <property type="project" value="TreeGrafter"/>
</dbReference>
<dbReference type="PROSITE" id="PS01040">
    <property type="entry name" value="SBP_BACTERIAL_5"/>
    <property type="match status" value="1"/>
</dbReference>
<dbReference type="InterPro" id="IPR023765">
    <property type="entry name" value="SBP_5_CS"/>
</dbReference>
<dbReference type="Gene3D" id="3.90.76.10">
    <property type="entry name" value="Dipeptide-binding Protein, Domain 1"/>
    <property type="match status" value="1"/>
</dbReference>
<keyword evidence="5" id="KW-0653">Protein transport</keyword>
<protein>
    <submittedName>
        <fullName evidence="8">Oligopeptide transport system substrate-binding protein</fullName>
    </submittedName>
</protein>
<dbReference type="PIRSF" id="PIRSF002741">
    <property type="entry name" value="MppA"/>
    <property type="match status" value="1"/>
</dbReference>
<evidence type="ECO:0000256" key="4">
    <source>
        <dbReference type="ARBA" id="ARBA00022729"/>
    </source>
</evidence>
<accession>A0A1I2S0Z3</accession>
<name>A0A1I2S0Z3_9LACO</name>
<gene>
    <name evidence="8" type="ORF">SAMN02910432_01464</name>
</gene>
<feature type="signal peptide" evidence="6">
    <location>
        <begin position="1"/>
        <end position="24"/>
    </location>
</feature>
<dbReference type="InterPro" id="IPR000914">
    <property type="entry name" value="SBP_5_dom"/>
</dbReference>
<dbReference type="InterPro" id="IPR030678">
    <property type="entry name" value="Peptide/Ni-bd"/>
</dbReference>
<evidence type="ECO:0000256" key="2">
    <source>
        <dbReference type="ARBA" id="ARBA00005695"/>
    </source>
</evidence>
<dbReference type="RefSeq" id="WP_046922357.1">
    <property type="nucleotide sequence ID" value="NZ_AYYL01000018.1"/>
</dbReference>
<dbReference type="InterPro" id="IPR039424">
    <property type="entry name" value="SBP_5"/>
</dbReference>
<feature type="domain" description="Solute-binding protein family 5" evidence="7">
    <location>
        <begin position="83"/>
        <end position="466"/>
    </location>
</feature>
<evidence type="ECO:0000256" key="3">
    <source>
        <dbReference type="ARBA" id="ARBA00022448"/>
    </source>
</evidence>
<keyword evidence="4 6" id="KW-0732">Signal</keyword>
<dbReference type="FunFam" id="3.90.76.10:FF:000001">
    <property type="entry name" value="Oligopeptide ABC transporter substrate-binding protein"/>
    <property type="match status" value="1"/>
</dbReference>
<dbReference type="EMBL" id="FOPI01000023">
    <property type="protein sequence ID" value="SFG45993.1"/>
    <property type="molecule type" value="Genomic_DNA"/>
</dbReference>
<dbReference type="CDD" id="cd08504">
    <property type="entry name" value="PBP2_OppA"/>
    <property type="match status" value="1"/>
</dbReference>
<evidence type="ECO:0000313" key="9">
    <source>
        <dbReference type="Proteomes" id="UP000182635"/>
    </source>
</evidence>
<keyword evidence="3" id="KW-0813">Transport</keyword>
<dbReference type="GO" id="GO:0015833">
    <property type="term" value="P:peptide transport"/>
    <property type="evidence" value="ECO:0007669"/>
    <property type="project" value="UniProtKB-KW"/>
</dbReference>
<dbReference type="Gene3D" id="3.40.190.10">
    <property type="entry name" value="Periplasmic binding protein-like II"/>
    <property type="match status" value="1"/>
</dbReference>
<feature type="chain" id="PRO_5010227807" evidence="6">
    <location>
        <begin position="25"/>
        <end position="548"/>
    </location>
</feature>